<evidence type="ECO:0000313" key="1">
    <source>
        <dbReference type="EMBL" id="AIF09181.1"/>
    </source>
</evidence>
<name>A0A075GZ26_9ARCH</name>
<dbReference type="EMBL" id="KF900854">
    <property type="protein sequence ID" value="AIF09181.1"/>
    <property type="molecule type" value="Genomic_DNA"/>
</dbReference>
<organism evidence="1">
    <name type="scientific">uncultured marine thaumarchaeote KM3_35_D03</name>
    <dbReference type="NCBI Taxonomy" id="1456132"/>
    <lineage>
        <taxon>Archaea</taxon>
        <taxon>Nitrososphaerota</taxon>
        <taxon>environmental samples</taxon>
    </lineage>
</organism>
<dbReference type="GO" id="GO:0000271">
    <property type="term" value="P:polysaccharide biosynthetic process"/>
    <property type="evidence" value="ECO:0007669"/>
    <property type="project" value="InterPro"/>
</dbReference>
<dbReference type="InterPro" id="IPR007833">
    <property type="entry name" value="Capsule_polysaccharide_synth"/>
</dbReference>
<gene>
    <name evidence="1" type="primary">kpsS</name>
    <name evidence="1" type="synonym">lipB</name>
</gene>
<sequence length="502" mass="59523">MKDRLLLWIQGPLHFCLAYYLQKMHDCEIYAIIDVTSKPKKFFVDQNLVKFNKIWFYHDHVKKPHTPDLEYLSSFERKYNINIWKLAINERIFYRFYDFHKFSSDEILSIEEDVCKFFEEVLDEVRPNYLLTYLPNLHHQELLFELSNANGIKSLLLSNPILGYKSRIAGYREMHDSIKKFNEAKSSGRDFKTMKDYLHSFDISKQLKASFEKNSTSKLMKAAFEFLFASDNKHQETHYTYFGRTKLSVLMYMLNLSIKKRQREKFMQKNLLHDIDFEKPFVYYPLGVDPEANILITAPFFTNQTEIIRSIAKALPVEYKLYVKENPAQINREWRKTSEYREIMNIPNVRLLHPSVSNKKLLEHSSLVVTIAGTSGFEAAFYEKPSIVFADTIYTILPSVHRIKEIERLPELIRSCLLERVNASDLDKFLTILEEDTFDFDLRGFTTKIEEYFFHEGNLLDTTILESQMKKFLDKNKTLLEKLSLEHIKKMNKLKVIKSNEK</sequence>
<proteinExistence type="predicted"/>
<accession>A0A075GZ26</accession>
<reference evidence="1" key="1">
    <citation type="journal article" date="2014" name="Genome Biol. Evol.">
        <title>Pangenome evidence for extensive interdomain horizontal transfer affecting lineage core and shell genes in uncultured planktonic thaumarchaeota and euryarchaeota.</title>
        <authorList>
            <person name="Deschamps P."/>
            <person name="Zivanovic Y."/>
            <person name="Moreira D."/>
            <person name="Rodriguez-Valera F."/>
            <person name="Lopez-Garcia P."/>
        </authorList>
    </citation>
    <scope>NUCLEOTIDE SEQUENCE</scope>
</reference>
<protein>
    <submittedName>
        <fullName evidence="1">Capsular polysaccharide export protein (KpsS, lipB)</fullName>
    </submittedName>
</protein>
<dbReference type="GO" id="GO:0015774">
    <property type="term" value="P:polysaccharide transport"/>
    <property type="evidence" value="ECO:0007669"/>
    <property type="project" value="InterPro"/>
</dbReference>
<dbReference type="Pfam" id="PF05159">
    <property type="entry name" value="Capsule_synth"/>
    <property type="match status" value="1"/>
</dbReference>
<dbReference type="AlphaFoldDB" id="A0A075GZ26"/>